<reference evidence="1" key="1">
    <citation type="submission" date="2021-06" db="EMBL/GenBank/DDBJ databases">
        <authorList>
            <person name="Kallberg Y."/>
            <person name="Tangrot J."/>
            <person name="Rosling A."/>
        </authorList>
    </citation>
    <scope>NUCLEOTIDE SEQUENCE</scope>
    <source>
        <strain evidence="1">28 12/20/2015</strain>
    </source>
</reference>
<dbReference type="EMBL" id="CAJVPW010077643">
    <property type="protein sequence ID" value="CAG8798992.1"/>
    <property type="molecule type" value="Genomic_DNA"/>
</dbReference>
<proteinExistence type="predicted"/>
<sequence>SWNAREKLAIITYIKKNPNASKQNTAEQFDIQPVQLHKWIKNKEQLISSPQHIR</sequence>
<feature type="non-terminal residue" evidence="1">
    <location>
        <position position="1"/>
    </location>
</feature>
<name>A0ACA9RMA4_9GLOM</name>
<keyword evidence="2" id="KW-1185">Reference proteome</keyword>
<evidence type="ECO:0000313" key="1">
    <source>
        <dbReference type="EMBL" id="CAG8798992.1"/>
    </source>
</evidence>
<evidence type="ECO:0000313" key="2">
    <source>
        <dbReference type="Proteomes" id="UP000789366"/>
    </source>
</evidence>
<organism evidence="1 2">
    <name type="scientific">Cetraspora pellucida</name>
    <dbReference type="NCBI Taxonomy" id="1433469"/>
    <lineage>
        <taxon>Eukaryota</taxon>
        <taxon>Fungi</taxon>
        <taxon>Fungi incertae sedis</taxon>
        <taxon>Mucoromycota</taxon>
        <taxon>Glomeromycotina</taxon>
        <taxon>Glomeromycetes</taxon>
        <taxon>Diversisporales</taxon>
        <taxon>Gigasporaceae</taxon>
        <taxon>Cetraspora</taxon>
    </lineage>
</organism>
<gene>
    <name evidence="1" type="ORF">SPELUC_LOCUS17889</name>
</gene>
<accession>A0ACA9RMA4</accession>
<comment type="caution">
    <text evidence="1">The sequence shown here is derived from an EMBL/GenBank/DDBJ whole genome shotgun (WGS) entry which is preliminary data.</text>
</comment>
<dbReference type="Proteomes" id="UP000789366">
    <property type="component" value="Unassembled WGS sequence"/>
</dbReference>
<protein>
    <submittedName>
        <fullName evidence="1">15710_t:CDS:1</fullName>
    </submittedName>
</protein>